<keyword evidence="2" id="KW-1185">Reference proteome</keyword>
<dbReference type="Proteomes" id="UP001228376">
    <property type="component" value="Unassembled WGS sequence"/>
</dbReference>
<evidence type="ECO:0000313" key="2">
    <source>
        <dbReference type="Proteomes" id="UP001228376"/>
    </source>
</evidence>
<evidence type="ECO:0000313" key="1">
    <source>
        <dbReference type="EMBL" id="MDY0404168.1"/>
    </source>
</evidence>
<dbReference type="RefSeq" id="WP_306068109.1">
    <property type="nucleotide sequence ID" value="NZ_JAROCA020000001.1"/>
</dbReference>
<sequence length="72" mass="8377">MTTSLLMGVYWLLPTFFTTSAISELASEHGIHTNQLLQWRKVAIKQMSQAFERDTKKMDKMEEDYITCSTRS</sequence>
<dbReference type="SUPFAM" id="SSF48295">
    <property type="entry name" value="TrpR-like"/>
    <property type="match status" value="1"/>
</dbReference>
<dbReference type="InterPro" id="IPR010921">
    <property type="entry name" value="Trp_repressor/repl_initiator"/>
</dbReference>
<dbReference type="Pfam" id="PF01527">
    <property type="entry name" value="HTH_Tnp_1"/>
    <property type="match status" value="1"/>
</dbReference>
<reference evidence="1 2" key="1">
    <citation type="submission" date="2023-10" db="EMBL/GenBank/DDBJ databases">
        <title>179-bfca-hs.</title>
        <authorList>
            <person name="Miliotis G."/>
            <person name="Sengupta P."/>
            <person name="Hameed A."/>
            <person name="Chuvochina M."/>
            <person name="Mcdonagh F."/>
            <person name="Simpson A.C."/>
            <person name="Singh N.K."/>
            <person name="Rekha P.D."/>
            <person name="Raman K."/>
            <person name="Hugenholtz P."/>
            <person name="Venkateswaran K."/>
        </authorList>
    </citation>
    <scope>NUCLEOTIDE SEQUENCE [LARGE SCALE GENOMIC DNA]</scope>
    <source>
        <strain evidence="1 2">179-BFC-A-HS</strain>
    </source>
</reference>
<gene>
    <name evidence="1" type="ORF">P5G51_000980</name>
</gene>
<comment type="caution">
    <text evidence="1">The sequence shown here is derived from an EMBL/GenBank/DDBJ whole genome shotgun (WGS) entry which is preliminary data.</text>
</comment>
<dbReference type="InterPro" id="IPR002514">
    <property type="entry name" value="Transposase_8"/>
</dbReference>
<organism evidence="1 2">
    <name type="scientific">Tigheibacillus jepli</name>
    <dbReference type="NCBI Taxonomy" id="3035914"/>
    <lineage>
        <taxon>Bacteria</taxon>
        <taxon>Bacillati</taxon>
        <taxon>Bacillota</taxon>
        <taxon>Bacilli</taxon>
        <taxon>Bacillales</taxon>
        <taxon>Bacillaceae</taxon>
        <taxon>Tigheibacillus</taxon>
    </lineage>
</organism>
<proteinExistence type="predicted"/>
<dbReference type="EMBL" id="JAROCA020000001">
    <property type="protein sequence ID" value="MDY0404168.1"/>
    <property type="molecule type" value="Genomic_DNA"/>
</dbReference>
<name>A0ABU5CF32_9BACI</name>
<protein>
    <submittedName>
        <fullName evidence="1">Transposase</fullName>
    </submittedName>
</protein>
<accession>A0ABU5CF32</accession>